<keyword evidence="1" id="KW-0949">S-adenosyl-L-methionine</keyword>
<keyword evidence="4" id="KW-0808">Transferase</keyword>
<dbReference type="OrthoDB" id="9804309at2"/>
<protein>
    <submittedName>
        <fullName evidence="4">tRNA-Thr(GGU) m(6)t(6)A37 methyltransferase TsaA</fullName>
    </submittedName>
</protein>
<dbReference type="EMBL" id="FNNJ01000010">
    <property type="protein sequence ID" value="SDX85674.1"/>
    <property type="molecule type" value="Genomic_DNA"/>
</dbReference>
<organism evidence="4 5">
    <name type="scientific">Lutibacter oricola</name>
    <dbReference type="NCBI Taxonomy" id="762486"/>
    <lineage>
        <taxon>Bacteria</taxon>
        <taxon>Pseudomonadati</taxon>
        <taxon>Bacteroidota</taxon>
        <taxon>Flavobacteriia</taxon>
        <taxon>Flavobacteriales</taxon>
        <taxon>Flavobacteriaceae</taxon>
        <taxon>Lutibacter</taxon>
    </lineage>
</organism>
<gene>
    <name evidence="4" type="ORF">SAMN05444411_110113</name>
</gene>
<dbReference type="STRING" id="762486.SAMN05444411_110113"/>
<comment type="similarity">
    <text evidence="2">Belongs to the tRNA methyltransferase O family.</text>
</comment>
<dbReference type="CDD" id="cd09281">
    <property type="entry name" value="UPF0066"/>
    <property type="match status" value="1"/>
</dbReference>
<dbReference type="PANTHER" id="PTHR12818:SF0">
    <property type="entry name" value="TRNA (ADENINE(37)-N6)-METHYLTRANSFERASE"/>
    <property type="match status" value="1"/>
</dbReference>
<dbReference type="GO" id="GO:0032259">
    <property type="term" value="P:methylation"/>
    <property type="evidence" value="ECO:0007669"/>
    <property type="project" value="UniProtKB-KW"/>
</dbReference>
<name>A0A1H3F658_9FLAO</name>
<keyword evidence="5" id="KW-1185">Reference proteome</keyword>
<dbReference type="Gene3D" id="2.40.30.70">
    <property type="entry name" value="YaeB-like"/>
    <property type="match status" value="1"/>
</dbReference>
<evidence type="ECO:0000313" key="4">
    <source>
        <dbReference type="EMBL" id="SDX85674.1"/>
    </source>
</evidence>
<dbReference type="InterPro" id="IPR036414">
    <property type="entry name" value="YaeB_N_sf"/>
</dbReference>
<dbReference type="PROSITE" id="PS51668">
    <property type="entry name" value="TSAA_2"/>
    <property type="match status" value="1"/>
</dbReference>
<dbReference type="GO" id="GO:0008168">
    <property type="term" value="F:methyltransferase activity"/>
    <property type="evidence" value="ECO:0007669"/>
    <property type="project" value="UniProtKB-KW"/>
</dbReference>
<dbReference type="AlphaFoldDB" id="A0A1H3F658"/>
<sequence>MKEHKIILNSIGTIKTPWLTPENMPIQPTGAQNTKGTIILNKEYSKGLKNIEGFSHIILIYHLHLINKPELEVIPFMDKKSKGIFATRSPKRPNKLGISTVKIESIKDNIIHILDVDMVNNSPLLDIKPFFEDFDNRFNTKKGWLASKTKVAIENVKSDDRFK</sequence>
<evidence type="ECO:0000259" key="3">
    <source>
        <dbReference type="PROSITE" id="PS51668"/>
    </source>
</evidence>
<dbReference type="RefSeq" id="WP_090125376.1">
    <property type="nucleotide sequence ID" value="NZ_FNNJ01000010.1"/>
</dbReference>
<keyword evidence="4" id="KW-0489">Methyltransferase</keyword>
<dbReference type="NCBIfam" id="TIGR00104">
    <property type="entry name" value="tRNA_TsaA"/>
    <property type="match status" value="1"/>
</dbReference>
<evidence type="ECO:0000313" key="5">
    <source>
        <dbReference type="Proteomes" id="UP000199595"/>
    </source>
</evidence>
<accession>A0A1H3F658</accession>
<proteinExistence type="inferred from homology"/>
<dbReference type="InterPro" id="IPR040372">
    <property type="entry name" value="YaeB-like"/>
</dbReference>
<dbReference type="Proteomes" id="UP000199595">
    <property type="component" value="Unassembled WGS sequence"/>
</dbReference>
<dbReference type="Pfam" id="PF01980">
    <property type="entry name" value="TrmO_N"/>
    <property type="match status" value="1"/>
</dbReference>
<dbReference type="InterPro" id="IPR036413">
    <property type="entry name" value="YaeB-like_sf"/>
</dbReference>
<feature type="domain" description="TsaA-like" evidence="3">
    <location>
        <begin position="8"/>
        <end position="139"/>
    </location>
</feature>
<dbReference type="PANTHER" id="PTHR12818">
    <property type="entry name" value="TRNA (ADENINE(37)-N6)-METHYLTRANSFERASE"/>
    <property type="match status" value="1"/>
</dbReference>
<evidence type="ECO:0000256" key="1">
    <source>
        <dbReference type="ARBA" id="ARBA00022691"/>
    </source>
</evidence>
<dbReference type="InterPro" id="IPR023370">
    <property type="entry name" value="TrmO-like_N"/>
</dbReference>
<dbReference type="SUPFAM" id="SSF118196">
    <property type="entry name" value="YaeB-like"/>
    <property type="match status" value="1"/>
</dbReference>
<reference evidence="4 5" key="1">
    <citation type="submission" date="2016-10" db="EMBL/GenBank/DDBJ databases">
        <authorList>
            <person name="de Groot N.N."/>
        </authorList>
    </citation>
    <scope>NUCLEOTIDE SEQUENCE [LARGE SCALE GENOMIC DNA]</scope>
    <source>
        <strain evidence="4 5">DSM 24956</strain>
    </source>
</reference>
<evidence type="ECO:0000256" key="2">
    <source>
        <dbReference type="ARBA" id="ARBA00033753"/>
    </source>
</evidence>